<feature type="transmembrane region" description="Helical" evidence="9">
    <location>
        <begin position="247"/>
        <end position="266"/>
    </location>
</feature>
<evidence type="ECO:0000256" key="2">
    <source>
        <dbReference type="ARBA" id="ARBA00022475"/>
    </source>
</evidence>
<dbReference type="PANTHER" id="PTHR33406">
    <property type="entry name" value="MEMBRANE PROTEIN MJ1562-RELATED"/>
    <property type="match status" value="1"/>
</dbReference>
<evidence type="ECO:0000313" key="12">
    <source>
        <dbReference type="Proteomes" id="UP000192393"/>
    </source>
</evidence>
<evidence type="ECO:0000256" key="9">
    <source>
        <dbReference type="SAM" id="Phobius"/>
    </source>
</evidence>
<feature type="transmembrane region" description="Helical" evidence="9">
    <location>
        <begin position="299"/>
        <end position="320"/>
    </location>
</feature>
<dbReference type="EMBL" id="FWXS01000001">
    <property type="protein sequence ID" value="SMC31669.1"/>
    <property type="molecule type" value="Genomic_DNA"/>
</dbReference>
<keyword evidence="11" id="KW-0012">Acyltransferase</keyword>
<organism evidence="11 12">
    <name type="scientific">Moheibacter sediminis</name>
    <dbReference type="NCBI Taxonomy" id="1434700"/>
    <lineage>
        <taxon>Bacteria</taxon>
        <taxon>Pseudomonadati</taxon>
        <taxon>Bacteroidota</taxon>
        <taxon>Flavobacteriia</taxon>
        <taxon>Flavobacteriales</taxon>
        <taxon>Weeksellaceae</taxon>
        <taxon>Moheibacter</taxon>
    </lineage>
</organism>
<feature type="transmembrane region" description="Helical" evidence="9">
    <location>
        <begin position="796"/>
        <end position="825"/>
    </location>
</feature>
<feature type="transmembrane region" description="Helical" evidence="9">
    <location>
        <begin position="415"/>
        <end position="431"/>
    </location>
</feature>
<dbReference type="Pfam" id="PF03176">
    <property type="entry name" value="MMPL"/>
    <property type="match status" value="2"/>
</dbReference>
<evidence type="ECO:0000256" key="4">
    <source>
        <dbReference type="ARBA" id="ARBA00022691"/>
    </source>
</evidence>
<dbReference type="Gene3D" id="3.40.50.150">
    <property type="entry name" value="Vaccinia Virus protein VP39"/>
    <property type="match status" value="1"/>
</dbReference>
<comment type="subcellular location">
    <subcellularLocation>
        <location evidence="1">Cell membrane</location>
        <topology evidence="1">Multi-pass membrane protein</topology>
    </subcellularLocation>
</comment>
<dbReference type="SUPFAM" id="SSF82866">
    <property type="entry name" value="Multidrug efflux transporter AcrB transmembrane domain"/>
    <property type="match status" value="2"/>
</dbReference>
<feature type="transmembrane region" description="Helical" evidence="9">
    <location>
        <begin position="754"/>
        <end position="775"/>
    </location>
</feature>
<keyword evidence="3" id="KW-0489">Methyltransferase</keyword>
<dbReference type="Pfam" id="PF05175">
    <property type="entry name" value="MTS"/>
    <property type="match status" value="1"/>
</dbReference>
<dbReference type="GO" id="GO:0032259">
    <property type="term" value="P:methylation"/>
    <property type="evidence" value="ECO:0007669"/>
    <property type="project" value="UniProtKB-KW"/>
</dbReference>
<evidence type="ECO:0000313" key="11">
    <source>
        <dbReference type="EMBL" id="SMC31669.1"/>
    </source>
</evidence>
<dbReference type="InterPro" id="IPR002123">
    <property type="entry name" value="Plipid/glycerol_acylTrfase"/>
</dbReference>
<evidence type="ECO:0000256" key="7">
    <source>
        <dbReference type="ARBA" id="ARBA00023136"/>
    </source>
</evidence>
<keyword evidence="7 9" id="KW-0472">Membrane</keyword>
<sequence length="1191" mass="135736">MGVIVVFGLLGYWASRISFEEDISKLIPSAEDSQQINKVLQNTNFADKIIVNVSTSDSIHPGELQNYADELDSLLQKDSAYIGKLQSKFEDDQMFDLLDFVSAHLPLYLEDSDYTKIDSLLQPDLIKQKVGDSYHSIVSPSGMITTEMIRSDPFGISFLALNKFRRLQSGDNFSLKDGYLIHENGKNLFVFVSPKAKANETSQNAFLVESLNSNINFLNSKYKNVKAEYFGATPVSVANAKQIKNDIILTLSISLVLLFALFIYFYRKFSIPFIILIPAIFGSLLGIVILYLIKGTISAISIGIGSVLLGLTLDYSLHILSHYRSTGDIKKLFQSTTKPLIVCAVFTAADFLCLLFLHSDVLKDLGVFAAVSVLGAAFFALIFVPQVYSPKNSIEFKQNTIIDKLSRYDFSKNKWFLGISVLLILISLFTYKNVGFENDLNKLNFFPKDLKTAENNLDKLNNYSSKSIYIAAYGKDYEAASKANSELFENLKNLESNKEILTFNSIGGIALSEEKQIEKIKQWDEFWTPEKIESLQNQMISEGKKFGFKENTFQPFFAKLNETYSSENLSQNELLKNLFLDEFVSNEKDFTTITSIIKTENPNTEKLINELSAKNENVLVIDRKHLSETFLSNLEADFNKLFFISSIVIFVILMLFFRSLELTLITNIPIFVGWLVTLGMMGLFGLNFNAFNIIITTLIFGLGVDYSIFVTRGLIEKYTYGTDEMAAFRSGILMSALATILCFGVLVFAKHPAIYSISWIPIIGLCVVVLMSFTIQPWLFNFFIQKPQEKGNTPRTIFNIIMTFGTFGYFFVAGFLLNILAQILLPIAPVSKKKKFKFFHKTVHLYFKTLIHGTPFVKIKIIGKENLNFDRPRIIIANHTSQLDTPTLGMIHPKSIFMVNNRVLNSKFFGKAIQMAGFYSVSDNYEEGLDGLREKIRQGYSIIIFPEGTRSRTSAIQRFHKGAFFLANELNLEILPVLVCGNADLLPKNDNVLKSGKLTIEYLPLIKPDDENFGKTHSERTKKISTYFKEKFIELKRVDEDENYFKNKLRFNYLYKPRYIQKEFNAEFNLNKKTYHKLLNLIPVKGKILHLGCGYGVLDFLLVYDSARRSVVAWDADAEKITIAQNTFTVNRFPVVFTENLPEELNNFEFVILQNSDELTRFENLVNLEDWQNIFEENELRIFRKKNAGRI</sequence>
<accession>A0A1W1Y6A6</accession>
<feature type="domain" description="Phospholipid/glycerol acyltransferase" evidence="10">
    <location>
        <begin position="873"/>
        <end position="982"/>
    </location>
</feature>
<feature type="transmembrane region" description="Helical" evidence="9">
    <location>
        <begin position="273"/>
        <end position="293"/>
    </location>
</feature>
<feature type="transmembrane region" description="Helical" evidence="9">
    <location>
        <begin position="727"/>
        <end position="748"/>
    </location>
</feature>
<evidence type="ECO:0000256" key="8">
    <source>
        <dbReference type="SAM" id="Coils"/>
    </source>
</evidence>
<feature type="transmembrane region" description="Helical" evidence="9">
    <location>
        <begin position="690"/>
        <end position="715"/>
    </location>
</feature>
<name>A0A1W1Y6A6_9FLAO</name>
<dbReference type="AlphaFoldDB" id="A0A1W1Y6A6"/>
<dbReference type="OrthoDB" id="9803035at2"/>
<reference evidence="11 12" key="1">
    <citation type="submission" date="2017-04" db="EMBL/GenBank/DDBJ databases">
        <authorList>
            <person name="Afonso C.L."/>
            <person name="Miller P.J."/>
            <person name="Scott M.A."/>
            <person name="Spackman E."/>
            <person name="Goraichik I."/>
            <person name="Dimitrov K.M."/>
            <person name="Suarez D.L."/>
            <person name="Swayne D.E."/>
        </authorList>
    </citation>
    <scope>NUCLEOTIDE SEQUENCE [LARGE SCALE GENOMIC DNA]</scope>
    <source>
        <strain evidence="11 12">CGMCC 1.12708</strain>
    </source>
</reference>
<protein>
    <submittedName>
        <fullName evidence="11">1-acyl-sn-glycerol-3-phosphate acyltransferases</fullName>
    </submittedName>
</protein>
<dbReference type="STRING" id="1434700.SAMN06296427_1016"/>
<keyword evidence="11" id="KW-0808">Transferase</keyword>
<keyword evidence="5 9" id="KW-0812">Transmembrane</keyword>
<evidence type="ECO:0000259" key="10">
    <source>
        <dbReference type="SMART" id="SM00563"/>
    </source>
</evidence>
<dbReference type="InterPro" id="IPR004869">
    <property type="entry name" value="MMPL_dom"/>
</dbReference>
<dbReference type="GO" id="GO:0016746">
    <property type="term" value="F:acyltransferase activity"/>
    <property type="evidence" value="ECO:0007669"/>
    <property type="project" value="UniProtKB-KW"/>
</dbReference>
<dbReference type="SUPFAM" id="SSF69593">
    <property type="entry name" value="Glycerol-3-phosphate (1)-acyltransferase"/>
    <property type="match status" value="1"/>
</dbReference>
<keyword evidence="6 9" id="KW-1133">Transmembrane helix</keyword>
<evidence type="ECO:0000256" key="3">
    <source>
        <dbReference type="ARBA" id="ARBA00022603"/>
    </source>
</evidence>
<feature type="transmembrane region" description="Helical" evidence="9">
    <location>
        <begin position="664"/>
        <end position="684"/>
    </location>
</feature>
<gene>
    <name evidence="11" type="ORF">SAMN06296427_1016</name>
</gene>
<dbReference type="GO" id="GO:0008168">
    <property type="term" value="F:methyltransferase activity"/>
    <property type="evidence" value="ECO:0007669"/>
    <property type="project" value="UniProtKB-KW"/>
</dbReference>
<dbReference type="RefSeq" id="WP_143736257.1">
    <property type="nucleotide sequence ID" value="NZ_FWXS01000001.1"/>
</dbReference>
<feature type="coiled-coil region" evidence="8">
    <location>
        <begin position="477"/>
        <end position="504"/>
    </location>
</feature>
<proteinExistence type="predicted"/>
<dbReference type="Gene3D" id="1.20.1640.10">
    <property type="entry name" value="Multidrug efflux transporter AcrB transmembrane domain"/>
    <property type="match status" value="2"/>
</dbReference>
<feature type="transmembrane region" description="Helical" evidence="9">
    <location>
        <begin position="641"/>
        <end position="657"/>
    </location>
</feature>
<dbReference type="Pfam" id="PF01553">
    <property type="entry name" value="Acyltransferase"/>
    <property type="match status" value="1"/>
</dbReference>
<dbReference type="PANTHER" id="PTHR33406:SF13">
    <property type="entry name" value="MEMBRANE PROTEIN YDFJ"/>
    <property type="match status" value="1"/>
</dbReference>
<dbReference type="CDD" id="cd07989">
    <property type="entry name" value="LPLAT_AGPAT-like"/>
    <property type="match status" value="1"/>
</dbReference>
<evidence type="ECO:0000256" key="6">
    <source>
        <dbReference type="ARBA" id="ARBA00022989"/>
    </source>
</evidence>
<dbReference type="InterPro" id="IPR007848">
    <property type="entry name" value="Small_mtfrase_dom"/>
</dbReference>
<keyword evidence="2" id="KW-1003">Cell membrane</keyword>
<keyword evidence="8" id="KW-0175">Coiled coil</keyword>
<dbReference type="InterPro" id="IPR050545">
    <property type="entry name" value="Mycobact_MmpL"/>
</dbReference>
<dbReference type="Proteomes" id="UP000192393">
    <property type="component" value="Unassembled WGS sequence"/>
</dbReference>
<dbReference type="SUPFAM" id="SSF53335">
    <property type="entry name" value="S-adenosyl-L-methionine-dependent methyltransferases"/>
    <property type="match status" value="1"/>
</dbReference>
<feature type="transmembrane region" description="Helical" evidence="9">
    <location>
        <begin position="365"/>
        <end position="388"/>
    </location>
</feature>
<keyword evidence="12" id="KW-1185">Reference proteome</keyword>
<dbReference type="GO" id="GO:0005886">
    <property type="term" value="C:plasma membrane"/>
    <property type="evidence" value="ECO:0007669"/>
    <property type="project" value="UniProtKB-SubCell"/>
</dbReference>
<evidence type="ECO:0000256" key="5">
    <source>
        <dbReference type="ARBA" id="ARBA00022692"/>
    </source>
</evidence>
<dbReference type="InterPro" id="IPR029063">
    <property type="entry name" value="SAM-dependent_MTases_sf"/>
</dbReference>
<keyword evidence="4" id="KW-0949">S-adenosyl-L-methionine</keyword>
<feature type="transmembrane region" description="Helical" evidence="9">
    <location>
        <begin position="340"/>
        <end position="359"/>
    </location>
</feature>
<evidence type="ECO:0000256" key="1">
    <source>
        <dbReference type="ARBA" id="ARBA00004651"/>
    </source>
</evidence>
<dbReference type="SMART" id="SM00563">
    <property type="entry name" value="PlsC"/>
    <property type="match status" value="1"/>
</dbReference>